<keyword evidence="5" id="KW-1185">Reference proteome</keyword>
<dbReference type="RefSeq" id="WP_113918251.1">
    <property type="nucleotide sequence ID" value="NZ_QNSE01000016.1"/>
</dbReference>
<proteinExistence type="predicted"/>
<dbReference type="EMBL" id="QNSE01000016">
    <property type="protein sequence ID" value="RBP79036.1"/>
    <property type="molecule type" value="Genomic_DNA"/>
</dbReference>
<evidence type="ECO:0000313" key="5">
    <source>
        <dbReference type="Proteomes" id="UP000252792"/>
    </source>
</evidence>
<dbReference type="InterPro" id="IPR036412">
    <property type="entry name" value="HAD-like_sf"/>
</dbReference>
<dbReference type="InterPro" id="IPR023214">
    <property type="entry name" value="HAD_sf"/>
</dbReference>
<dbReference type="PANTHER" id="PTHR43344:SF13">
    <property type="entry name" value="PHOSPHATASE RV3661-RELATED"/>
    <property type="match status" value="1"/>
</dbReference>
<protein>
    <submittedName>
        <fullName evidence="4">HAD superfamily hydrolase (TIGR01490 family)</fullName>
    </submittedName>
</protein>
<dbReference type="GO" id="GO:0016787">
    <property type="term" value="F:hydrolase activity"/>
    <property type="evidence" value="ECO:0007669"/>
    <property type="project" value="UniProtKB-KW"/>
</dbReference>
<evidence type="ECO:0000256" key="2">
    <source>
        <dbReference type="ARBA" id="ARBA00022801"/>
    </source>
</evidence>
<dbReference type="GO" id="GO:0046872">
    <property type="term" value="F:metal ion binding"/>
    <property type="evidence" value="ECO:0007669"/>
    <property type="project" value="UniProtKB-KW"/>
</dbReference>
<dbReference type="AlphaFoldDB" id="A0A366IW60"/>
<reference evidence="4 5" key="1">
    <citation type="submission" date="2018-06" db="EMBL/GenBank/DDBJ databases">
        <title>Genomic Encyclopedia of Type Strains, Phase III (KMG-III): the genomes of soil and plant-associated and newly described type strains.</title>
        <authorList>
            <person name="Whitman W."/>
        </authorList>
    </citation>
    <scope>NUCLEOTIDE SEQUENCE [LARGE SCALE GENOMIC DNA]</scope>
    <source>
        <strain evidence="4 5">CECT 7377</strain>
    </source>
</reference>
<sequence length="221" mass="24969">MSLKIFDLDETLIAADSVTLFGRFLLSEGVVDERFVEQESLYMDQYSAGKLDIHDFVDFFVGALRHLPVSDIQKMMPRFVESYIKPVVYHQGQARVKHYKEQGHDLLIISATPAFVVKEIAALLGIENVLAIDLVEEEVAGQSMYSGEILGTPTFREGKVTRLRSWLASNGASLKDSTFYSDSSNDIPLLELVDHPVVINPDERLLLKAQQDNWSVLHWKN</sequence>
<dbReference type="NCBIfam" id="TIGR01488">
    <property type="entry name" value="HAD-SF-IB"/>
    <property type="match status" value="1"/>
</dbReference>
<dbReference type="InterPro" id="IPR006385">
    <property type="entry name" value="HAD_hydro_SerB1"/>
</dbReference>
<dbReference type="Gene3D" id="3.40.50.1000">
    <property type="entry name" value="HAD superfamily/HAD-like"/>
    <property type="match status" value="1"/>
</dbReference>
<dbReference type="SUPFAM" id="SSF56784">
    <property type="entry name" value="HAD-like"/>
    <property type="match status" value="1"/>
</dbReference>
<keyword evidence="1" id="KW-0479">Metal-binding</keyword>
<gene>
    <name evidence="4" type="ORF">DFP80_11662</name>
</gene>
<evidence type="ECO:0000256" key="3">
    <source>
        <dbReference type="ARBA" id="ARBA00022842"/>
    </source>
</evidence>
<dbReference type="CDD" id="cd02612">
    <property type="entry name" value="HAD_PGPPase"/>
    <property type="match status" value="1"/>
</dbReference>
<dbReference type="Gene3D" id="1.20.1440.100">
    <property type="entry name" value="SG protein - dephosphorylation function"/>
    <property type="match status" value="1"/>
</dbReference>
<dbReference type="PANTHER" id="PTHR43344">
    <property type="entry name" value="PHOSPHOSERINE PHOSPHATASE"/>
    <property type="match status" value="1"/>
</dbReference>
<comment type="caution">
    <text evidence="4">The sequence shown here is derived from an EMBL/GenBank/DDBJ whole genome shotgun (WGS) entry which is preliminary data.</text>
</comment>
<evidence type="ECO:0000313" key="4">
    <source>
        <dbReference type="EMBL" id="RBP79036.1"/>
    </source>
</evidence>
<dbReference type="Proteomes" id="UP000252792">
    <property type="component" value="Unassembled WGS sequence"/>
</dbReference>
<keyword evidence="2 4" id="KW-0378">Hydrolase</keyword>
<evidence type="ECO:0000256" key="1">
    <source>
        <dbReference type="ARBA" id="ARBA00022723"/>
    </source>
</evidence>
<organism evidence="4 5">
    <name type="scientific">Marinomonas rhizomae</name>
    <dbReference type="NCBI Taxonomy" id="491948"/>
    <lineage>
        <taxon>Bacteria</taxon>
        <taxon>Pseudomonadati</taxon>
        <taxon>Pseudomonadota</taxon>
        <taxon>Gammaproteobacteria</taxon>
        <taxon>Oceanospirillales</taxon>
        <taxon>Oceanospirillaceae</taxon>
        <taxon>Marinomonas</taxon>
    </lineage>
</organism>
<accession>A0A366IW60</accession>
<keyword evidence="3" id="KW-0460">Magnesium</keyword>
<name>A0A366IW60_9GAMM</name>
<dbReference type="NCBIfam" id="TIGR01490">
    <property type="entry name" value="HAD-SF-IB-hyp1"/>
    <property type="match status" value="1"/>
</dbReference>
<dbReference type="InterPro" id="IPR050582">
    <property type="entry name" value="HAD-like_SerB"/>
</dbReference>
<dbReference type="Pfam" id="PF12710">
    <property type="entry name" value="HAD"/>
    <property type="match status" value="1"/>
</dbReference>
<dbReference type="OrthoDB" id="9784466at2"/>